<comment type="caution">
    <text evidence="3">The sequence shown here is derived from an EMBL/GenBank/DDBJ whole genome shotgun (WGS) entry which is preliminary data.</text>
</comment>
<organism evidence="3 4">
    <name type="scientific">Duganella callida</name>
    <dbReference type="NCBI Taxonomy" id="2561932"/>
    <lineage>
        <taxon>Bacteria</taxon>
        <taxon>Pseudomonadati</taxon>
        <taxon>Pseudomonadota</taxon>
        <taxon>Betaproteobacteria</taxon>
        <taxon>Burkholderiales</taxon>
        <taxon>Oxalobacteraceae</taxon>
        <taxon>Telluria group</taxon>
        <taxon>Duganella</taxon>
    </lineage>
</organism>
<feature type="non-terminal residue" evidence="3">
    <location>
        <position position="1"/>
    </location>
</feature>
<protein>
    <submittedName>
        <fullName evidence="3">PEP-CTERM sorting domain-containing protein</fullName>
    </submittedName>
</protein>
<keyword evidence="1" id="KW-0472">Membrane</keyword>
<accession>A0A4Y9SCT1</accession>
<proteinExistence type="predicted"/>
<name>A0A4Y9SCT1_9BURK</name>
<evidence type="ECO:0000313" key="4">
    <source>
        <dbReference type="Proteomes" id="UP000297729"/>
    </source>
</evidence>
<sequence length="34" mass="3802">AAPVPEADTWAMLAAGLGLIGWQARRRARRQQRK</sequence>
<evidence type="ECO:0000313" key="3">
    <source>
        <dbReference type="EMBL" id="TFW20475.1"/>
    </source>
</evidence>
<keyword evidence="1" id="KW-0812">Transmembrane</keyword>
<dbReference type="InterPro" id="IPR013424">
    <property type="entry name" value="Ice-binding_C"/>
</dbReference>
<feature type="transmembrane region" description="Helical" evidence="1">
    <location>
        <begin position="7"/>
        <end position="24"/>
    </location>
</feature>
<keyword evidence="4" id="KW-1185">Reference proteome</keyword>
<dbReference type="AlphaFoldDB" id="A0A4Y9SCT1"/>
<reference evidence="3 4" key="1">
    <citation type="submission" date="2019-03" db="EMBL/GenBank/DDBJ databases">
        <title>Draft Genome Sequence of Duganella callidus sp. nov., a Novel Duganella Species Isolated from Cultivated Soil.</title>
        <authorList>
            <person name="Raths R."/>
            <person name="Peta V."/>
            <person name="Bucking H."/>
        </authorList>
    </citation>
    <scope>NUCLEOTIDE SEQUENCE [LARGE SCALE GENOMIC DNA]</scope>
    <source>
        <strain evidence="3 4">DN04</strain>
    </source>
</reference>
<gene>
    <name evidence="3" type="ORF">E4L98_14890</name>
</gene>
<evidence type="ECO:0000259" key="2">
    <source>
        <dbReference type="Pfam" id="PF07589"/>
    </source>
</evidence>
<dbReference type="EMBL" id="SPVG01000150">
    <property type="protein sequence ID" value="TFW20475.1"/>
    <property type="molecule type" value="Genomic_DNA"/>
</dbReference>
<evidence type="ECO:0000256" key="1">
    <source>
        <dbReference type="SAM" id="Phobius"/>
    </source>
</evidence>
<dbReference type="Pfam" id="PF07589">
    <property type="entry name" value="PEP-CTERM"/>
    <property type="match status" value="1"/>
</dbReference>
<keyword evidence="1" id="KW-1133">Transmembrane helix</keyword>
<feature type="domain" description="Ice-binding protein C-terminal" evidence="2">
    <location>
        <begin position="3"/>
        <end position="27"/>
    </location>
</feature>
<dbReference type="Proteomes" id="UP000297729">
    <property type="component" value="Unassembled WGS sequence"/>
</dbReference>